<evidence type="ECO:0000259" key="4">
    <source>
        <dbReference type="PROSITE" id="PS50102"/>
    </source>
</evidence>
<evidence type="ECO:0000256" key="1">
    <source>
        <dbReference type="ARBA" id="ARBA00022884"/>
    </source>
</evidence>
<dbReference type="Pfam" id="PF00076">
    <property type="entry name" value="RRM_1"/>
    <property type="match status" value="1"/>
</dbReference>
<feature type="region of interest" description="Disordered" evidence="3">
    <location>
        <begin position="423"/>
        <end position="452"/>
    </location>
</feature>
<proteinExistence type="predicted"/>
<feature type="compositionally biased region" description="Pro residues" evidence="3">
    <location>
        <begin position="381"/>
        <end position="390"/>
    </location>
</feature>
<dbReference type="PROSITE" id="PS50102">
    <property type="entry name" value="RRM"/>
    <property type="match status" value="1"/>
</dbReference>
<dbReference type="PANTHER" id="PTHR23189">
    <property type="entry name" value="RNA RECOGNITION MOTIF-CONTAINING"/>
    <property type="match status" value="1"/>
</dbReference>
<name>A0A9R1XQL2_LACSA</name>
<dbReference type="CDD" id="cd12530">
    <property type="entry name" value="RRM3_EAR1_like"/>
    <property type="match status" value="1"/>
</dbReference>
<dbReference type="SUPFAM" id="SSF54928">
    <property type="entry name" value="RNA-binding domain, RBD"/>
    <property type="match status" value="3"/>
</dbReference>
<keyword evidence="6" id="KW-1185">Reference proteome</keyword>
<gene>
    <name evidence="5" type="ORF">LSAT_V11C300113000</name>
</gene>
<dbReference type="InterPro" id="IPR007201">
    <property type="entry name" value="Mei2-like_Rrm_C"/>
</dbReference>
<evidence type="ECO:0000256" key="2">
    <source>
        <dbReference type="PROSITE-ProRule" id="PRU00176"/>
    </source>
</evidence>
<feature type="domain" description="RRM" evidence="4">
    <location>
        <begin position="272"/>
        <end position="345"/>
    </location>
</feature>
<evidence type="ECO:0000313" key="6">
    <source>
        <dbReference type="Proteomes" id="UP000235145"/>
    </source>
</evidence>
<feature type="region of interest" description="Disordered" evidence="3">
    <location>
        <begin position="344"/>
        <end position="365"/>
    </location>
</feature>
<feature type="compositionally biased region" description="Low complexity" evidence="3">
    <location>
        <begin position="391"/>
        <end position="400"/>
    </location>
</feature>
<dbReference type="Proteomes" id="UP000235145">
    <property type="component" value="Unassembled WGS sequence"/>
</dbReference>
<feature type="compositionally biased region" description="Basic residues" evidence="3">
    <location>
        <begin position="346"/>
        <end position="356"/>
    </location>
</feature>
<protein>
    <recommendedName>
        <fullName evidence="4">RRM domain-containing protein</fullName>
    </recommendedName>
</protein>
<reference evidence="5 6" key="1">
    <citation type="journal article" date="2017" name="Nat. Commun.">
        <title>Genome assembly with in vitro proximity ligation data and whole-genome triplication in lettuce.</title>
        <authorList>
            <person name="Reyes-Chin-Wo S."/>
            <person name="Wang Z."/>
            <person name="Yang X."/>
            <person name="Kozik A."/>
            <person name="Arikit S."/>
            <person name="Song C."/>
            <person name="Xia L."/>
            <person name="Froenicke L."/>
            <person name="Lavelle D.O."/>
            <person name="Truco M.J."/>
            <person name="Xia R."/>
            <person name="Zhu S."/>
            <person name="Xu C."/>
            <person name="Xu H."/>
            <person name="Xu X."/>
            <person name="Cox K."/>
            <person name="Korf I."/>
            <person name="Meyers B.C."/>
            <person name="Michelmore R.W."/>
        </authorList>
    </citation>
    <scope>NUCLEOTIDE SEQUENCE [LARGE SCALE GENOMIC DNA]</scope>
    <source>
        <strain evidence="6">cv. Salinas</strain>
        <tissue evidence="5">Seedlings</tissue>
    </source>
</reference>
<dbReference type="GO" id="GO:0016607">
    <property type="term" value="C:nuclear speck"/>
    <property type="evidence" value="ECO:0000318"/>
    <property type="project" value="GO_Central"/>
</dbReference>
<organism evidence="5 6">
    <name type="scientific">Lactuca sativa</name>
    <name type="common">Garden lettuce</name>
    <dbReference type="NCBI Taxonomy" id="4236"/>
    <lineage>
        <taxon>Eukaryota</taxon>
        <taxon>Viridiplantae</taxon>
        <taxon>Streptophyta</taxon>
        <taxon>Embryophyta</taxon>
        <taxon>Tracheophyta</taxon>
        <taxon>Spermatophyta</taxon>
        <taxon>Magnoliopsida</taxon>
        <taxon>eudicotyledons</taxon>
        <taxon>Gunneridae</taxon>
        <taxon>Pentapetalae</taxon>
        <taxon>asterids</taxon>
        <taxon>campanulids</taxon>
        <taxon>Asterales</taxon>
        <taxon>Asteraceae</taxon>
        <taxon>Cichorioideae</taxon>
        <taxon>Cichorieae</taxon>
        <taxon>Lactucinae</taxon>
        <taxon>Lactuca</taxon>
    </lineage>
</organism>
<dbReference type="InterPro" id="IPR035979">
    <property type="entry name" value="RBD_domain_sf"/>
</dbReference>
<dbReference type="Gene3D" id="3.30.70.330">
    <property type="match status" value="2"/>
</dbReference>
<dbReference type="Pfam" id="PF04059">
    <property type="entry name" value="RRM_2"/>
    <property type="match status" value="2"/>
</dbReference>
<evidence type="ECO:0000256" key="3">
    <source>
        <dbReference type="SAM" id="MobiDB-lite"/>
    </source>
</evidence>
<evidence type="ECO:0000313" key="5">
    <source>
        <dbReference type="EMBL" id="KAJ0218224.1"/>
    </source>
</evidence>
<comment type="caution">
    <text evidence="5">The sequence shown here is derived from an EMBL/GenBank/DDBJ whole genome shotgun (WGS) entry which is preliminary data.</text>
</comment>
<dbReference type="InterPro" id="IPR000504">
    <property type="entry name" value="RRM_dom"/>
</dbReference>
<dbReference type="AlphaFoldDB" id="A0A9R1XQL2"/>
<dbReference type="GO" id="GO:0003729">
    <property type="term" value="F:mRNA binding"/>
    <property type="evidence" value="ECO:0000318"/>
    <property type="project" value="GO_Central"/>
</dbReference>
<sequence>MRRYSVLQNHDIRDSVPSVPVLVPKTGTISGIGTKDNMNIKPKGRLIHSFSPSSVFPRSGVWTQPAMEDTRFDRFPVTLDPTAQEFRPTYPLSLPPPHTYYSYAYPYNFYSAPLPPPPLPPPVYVSPKPPSLAPTLPPPSITPTRTLLLSSVPSDVSESIVRRELEVFGDVRAVQMEKVRDGVVTVHFYDLRQSTEALHEIQEQHMQQQCRLRKHFDALTFSNSAPSYEYHRNTFLCPPLPPPAPGLIAGRAVWAQFSFPVSVGLPDGYNQGTIVIFNLDPDIAAGTLKEIFEAYGSVKEIRGTPSKKNQRFVEFYDTRDAAKALMNMNGKEIDGKTVVVEFSRPGGHKNSPKHFRLNPITSPRPQPIILARKFPAESPVYRPPPPPSPPASSHNNSRSSKGMSELGGNGNVVEWYRSSLKKTGKKLPEQSASGGGVWSKQRKGSRQTREKYDPRFLIKEDGIISESSFSDSRTTVMIKNIPNKYSQKLLLNMLDNHCIHCNEQITGGDGGSSGEQPLSSYDFVYLPIDFMNKCNVGYGFVNMTSPEATWRLYKAFHHQNWEVFNSKKICEVSYARLQGVEALKEHFKNSRFPCETEDYMPVVFAPPRDGRRLTEPLPIVGRSIITLSDHESSLTESECCNSSNNALVVEDVNSDVSNGGAASDGGGGGHD</sequence>
<dbReference type="FunFam" id="3.30.70.330:FF:001402">
    <property type="entry name" value="Terminal EAR1-like 1"/>
    <property type="match status" value="1"/>
</dbReference>
<dbReference type="EMBL" id="NBSK02000003">
    <property type="protein sequence ID" value="KAJ0218224.1"/>
    <property type="molecule type" value="Genomic_DNA"/>
</dbReference>
<dbReference type="InterPro" id="IPR012677">
    <property type="entry name" value="Nucleotide-bd_a/b_plait_sf"/>
</dbReference>
<feature type="region of interest" description="Disordered" evidence="3">
    <location>
        <begin position="377"/>
        <end position="409"/>
    </location>
</feature>
<keyword evidence="1 2" id="KW-0694">RNA-binding</keyword>
<dbReference type="InterPro" id="IPR034458">
    <property type="entry name" value="EAR1-like_RRM3"/>
</dbReference>
<dbReference type="SMART" id="SM00360">
    <property type="entry name" value="RRM"/>
    <property type="match status" value="2"/>
</dbReference>
<dbReference type="GO" id="GO:0000381">
    <property type="term" value="P:regulation of alternative mRNA splicing, via spliceosome"/>
    <property type="evidence" value="ECO:0000318"/>
    <property type="project" value="GO_Central"/>
</dbReference>
<accession>A0A9R1XQL2</accession>